<evidence type="ECO:0000259" key="2">
    <source>
        <dbReference type="Pfam" id="PF00296"/>
    </source>
</evidence>
<dbReference type="PANTHER" id="PTHR43244">
    <property type="match status" value="1"/>
</dbReference>
<dbReference type="InParanoid" id="A0A545AES5"/>
<dbReference type="SUPFAM" id="SSF51679">
    <property type="entry name" value="Bacterial luciferase-like"/>
    <property type="match status" value="1"/>
</dbReference>
<accession>A0A545AES5</accession>
<dbReference type="InterPro" id="IPR011251">
    <property type="entry name" value="Luciferase-like_dom"/>
</dbReference>
<dbReference type="AlphaFoldDB" id="A0A545AES5"/>
<sequence>MTFTTLSPWDVRGILELAVAAESLGLSSVWVGDTLLRPVVEPLTVLSAVAAVTRRIGLGTATLLPLLRRPVQTASVLASVDRLSGGRLTVGVGAGFPGRSEREYAISEVPWERRFVRLDETVGVWRQLWAGEPVVIGSIEVPPVVPPAREGGPAVWLGGAGRSALGRAGRLYDGWLPYPPTVSAYASGLAAVRAGGREIAPALFATVLVGDDEGLDAYVRAAYGMPRSVVSTIQLLVAGPAEHVRSVLDAYVAAGARHLVLRIAALDLATQREQLALIAGLYGPAV</sequence>
<keyword evidence="1" id="KW-0560">Oxidoreductase</keyword>
<name>A0A545AES5_9ACTN</name>
<dbReference type="Gene3D" id="3.20.20.30">
    <property type="entry name" value="Luciferase-like domain"/>
    <property type="match status" value="1"/>
</dbReference>
<proteinExistence type="predicted"/>
<evidence type="ECO:0000256" key="1">
    <source>
        <dbReference type="ARBA" id="ARBA00023002"/>
    </source>
</evidence>
<feature type="domain" description="Luciferase-like" evidence="2">
    <location>
        <begin position="10"/>
        <end position="223"/>
    </location>
</feature>
<reference evidence="3 4" key="1">
    <citation type="submission" date="2019-07" db="EMBL/GenBank/DDBJ databases">
        <title>Cryptosporangium phraense sp. nov., isolated from plant litter.</title>
        <authorList>
            <person name="Suriyachadkun C."/>
        </authorList>
    </citation>
    <scope>NUCLEOTIDE SEQUENCE [LARGE SCALE GENOMIC DNA]</scope>
    <source>
        <strain evidence="3 4">A-T 5661</strain>
    </source>
</reference>
<dbReference type="InterPro" id="IPR036661">
    <property type="entry name" value="Luciferase-like_sf"/>
</dbReference>
<comment type="caution">
    <text evidence="3">The sequence shown here is derived from an EMBL/GenBank/DDBJ whole genome shotgun (WGS) entry which is preliminary data.</text>
</comment>
<evidence type="ECO:0000313" key="4">
    <source>
        <dbReference type="Proteomes" id="UP000317982"/>
    </source>
</evidence>
<protein>
    <submittedName>
        <fullName evidence="3">LLM class flavin-dependent oxidoreductase</fullName>
    </submittedName>
</protein>
<dbReference type="Pfam" id="PF00296">
    <property type="entry name" value="Bac_luciferase"/>
    <property type="match status" value="1"/>
</dbReference>
<keyword evidence="4" id="KW-1185">Reference proteome</keyword>
<organism evidence="3 4">
    <name type="scientific">Cryptosporangium phraense</name>
    <dbReference type="NCBI Taxonomy" id="2593070"/>
    <lineage>
        <taxon>Bacteria</taxon>
        <taxon>Bacillati</taxon>
        <taxon>Actinomycetota</taxon>
        <taxon>Actinomycetes</taxon>
        <taxon>Cryptosporangiales</taxon>
        <taxon>Cryptosporangiaceae</taxon>
        <taxon>Cryptosporangium</taxon>
    </lineage>
</organism>
<dbReference type="EMBL" id="VIRS01000055">
    <property type="protein sequence ID" value="TQS39837.1"/>
    <property type="molecule type" value="Genomic_DNA"/>
</dbReference>
<dbReference type="Proteomes" id="UP000317982">
    <property type="component" value="Unassembled WGS sequence"/>
</dbReference>
<evidence type="ECO:0000313" key="3">
    <source>
        <dbReference type="EMBL" id="TQS39837.1"/>
    </source>
</evidence>
<dbReference type="GO" id="GO:0016705">
    <property type="term" value="F:oxidoreductase activity, acting on paired donors, with incorporation or reduction of molecular oxygen"/>
    <property type="evidence" value="ECO:0007669"/>
    <property type="project" value="InterPro"/>
</dbReference>
<gene>
    <name evidence="3" type="ORF">FL583_38025</name>
</gene>
<dbReference type="InterPro" id="IPR050564">
    <property type="entry name" value="F420-G6PD/mer"/>
</dbReference>
<dbReference type="PANTHER" id="PTHR43244:SF1">
    <property type="entry name" value="5,10-METHYLENETETRAHYDROMETHANOPTERIN REDUCTASE"/>
    <property type="match status" value="1"/>
</dbReference>
<dbReference type="OrthoDB" id="3813791at2"/>